<comment type="caution">
    <text evidence="2">The sequence shown here is derived from an EMBL/GenBank/DDBJ whole genome shotgun (WGS) entry which is preliminary data.</text>
</comment>
<evidence type="ECO:0000313" key="3">
    <source>
        <dbReference type="Proteomes" id="UP000242444"/>
    </source>
</evidence>
<gene>
    <name evidence="2" type="ORF">CFN78_17425</name>
</gene>
<accession>A0A263D1E2</accession>
<feature type="region of interest" description="Disordered" evidence="1">
    <location>
        <begin position="94"/>
        <end position="122"/>
    </location>
</feature>
<evidence type="ECO:0000313" key="2">
    <source>
        <dbReference type="EMBL" id="OZM71928.1"/>
    </source>
</evidence>
<organism evidence="2 3">
    <name type="scientific">Amycolatopsis antarctica</name>
    <dbReference type="NCBI Taxonomy" id="1854586"/>
    <lineage>
        <taxon>Bacteria</taxon>
        <taxon>Bacillati</taxon>
        <taxon>Actinomycetota</taxon>
        <taxon>Actinomycetes</taxon>
        <taxon>Pseudonocardiales</taxon>
        <taxon>Pseudonocardiaceae</taxon>
        <taxon>Amycolatopsis</taxon>
    </lineage>
</organism>
<proteinExistence type="predicted"/>
<sequence>MATERRTAGPVGEGWSPHAAYLLAHLDWLTAHPAASEFADELTALVAALPEAERRVELGPCARPGCGAPVHATVRADGSLRPQIACGAGHFWRGEPVGAGNGRNGKELTETRPGPARPERAA</sequence>
<protein>
    <submittedName>
        <fullName evidence="2">Uncharacterized protein</fullName>
    </submittedName>
</protein>
<reference evidence="2 3" key="1">
    <citation type="submission" date="2017-07" db="EMBL/GenBank/DDBJ databases">
        <title>Amycolatopsis antarcticus sp. nov., isolated from the surface of an Antarcticus brown macroalga.</title>
        <authorList>
            <person name="Wang J."/>
            <person name="Leiva S."/>
            <person name="Huang J."/>
            <person name="Huang Y."/>
        </authorList>
    </citation>
    <scope>NUCLEOTIDE SEQUENCE [LARGE SCALE GENOMIC DNA]</scope>
    <source>
        <strain evidence="2 3">AU-G6</strain>
    </source>
</reference>
<keyword evidence="3" id="KW-1185">Reference proteome</keyword>
<dbReference type="Proteomes" id="UP000242444">
    <property type="component" value="Unassembled WGS sequence"/>
</dbReference>
<dbReference type="InParanoid" id="A0A263D1E2"/>
<dbReference type="AlphaFoldDB" id="A0A263D1E2"/>
<name>A0A263D1E2_9PSEU</name>
<evidence type="ECO:0000256" key="1">
    <source>
        <dbReference type="SAM" id="MobiDB-lite"/>
    </source>
</evidence>
<dbReference type="EMBL" id="NKYE01000010">
    <property type="protein sequence ID" value="OZM71928.1"/>
    <property type="molecule type" value="Genomic_DNA"/>
</dbReference>